<keyword evidence="1" id="KW-1003">Cell membrane</keyword>
<feature type="transmembrane region" description="Helical" evidence="3">
    <location>
        <begin position="130"/>
        <end position="147"/>
    </location>
</feature>
<dbReference type="OrthoDB" id="2690199at2"/>
<keyword evidence="3" id="KW-1133">Transmembrane helix</keyword>
<evidence type="ECO:0000256" key="1">
    <source>
        <dbReference type="PIRNR" id="PIRNR018571"/>
    </source>
</evidence>
<sequence>MIIYMDVIWFLNFLVDSLLLWITAIFLKRQVKTWRVLVGGLMGSGLILFAITPLAAAASHPVIKMGTSICMILTVFGFKRVKSFLSCLLTFYFSTFLMGGILLGTHYFVTYNFKISTAVSLESIRGFGDPVSWLFVAAVFPIAWHFSKKRVEDLTISSIEYDVLVDVTIQINGLNLQVKGLIDSGNQLYDPISKTPVMIAAVSNLKNQLPAEILLLADKNNNPIELADKIPEAWSERMRLIPAKTLGTNNQLLCAFKPEAIYLQMEDERKAAQKALIIFTDQELSSDGRFQCIVHPAIVEQAVVQTAS</sequence>
<evidence type="ECO:0000256" key="2">
    <source>
        <dbReference type="PIRSR" id="PIRSR018571-1"/>
    </source>
</evidence>
<dbReference type="Proteomes" id="UP000287296">
    <property type="component" value="Unassembled WGS sequence"/>
</dbReference>
<dbReference type="PIRSF" id="PIRSF018571">
    <property type="entry name" value="SpoIIGA"/>
    <property type="match status" value="1"/>
</dbReference>
<evidence type="ECO:0000313" key="4">
    <source>
        <dbReference type="EMBL" id="RST60833.1"/>
    </source>
</evidence>
<keyword evidence="3" id="KW-0812">Transmembrane</keyword>
<dbReference type="RefSeq" id="WP_120115237.1">
    <property type="nucleotide sequence ID" value="NZ_BORI01000007.1"/>
</dbReference>
<keyword evidence="1" id="KW-0378">Hydrolase</keyword>
<proteinExistence type="inferred from homology"/>
<comment type="caution">
    <text evidence="4">The sequence shown here is derived from an EMBL/GenBank/DDBJ whole genome shotgun (WGS) entry which is preliminary data.</text>
</comment>
<dbReference type="EC" id="3.4.23.-" evidence="1"/>
<name>A0A429XCX2_SIMTE</name>
<comment type="similarity">
    <text evidence="1">Belongs to the peptidase U4 family.</text>
</comment>
<comment type="subunit">
    <text evidence="1">Self-associates. Interacts with SigE. Interacts with SpoIIR.</text>
</comment>
<keyword evidence="1 3" id="KW-0472">Membrane</keyword>
<feature type="transmembrane region" description="Helical" evidence="3">
    <location>
        <begin position="90"/>
        <end position="110"/>
    </location>
</feature>
<evidence type="ECO:0000256" key="3">
    <source>
        <dbReference type="SAM" id="Phobius"/>
    </source>
</evidence>
<dbReference type="EMBL" id="QYTW02000003">
    <property type="protein sequence ID" value="RST60833.1"/>
    <property type="molecule type" value="Genomic_DNA"/>
</dbReference>
<dbReference type="GO" id="GO:0030435">
    <property type="term" value="P:sporulation resulting in formation of a cellular spore"/>
    <property type="evidence" value="ECO:0007669"/>
    <property type="project" value="UniProtKB-KW"/>
</dbReference>
<gene>
    <name evidence="4" type="primary">spoIIGA</name>
    <name evidence="4" type="ORF">D5F11_005670</name>
</gene>
<dbReference type="Pfam" id="PF03419">
    <property type="entry name" value="Peptidase_U4"/>
    <property type="match status" value="1"/>
</dbReference>
<feature type="active site" evidence="2">
    <location>
        <position position="183"/>
    </location>
</feature>
<feature type="transmembrane region" description="Helical" evidence="3">
    <location>
        <begin position="6"/>
        <end position="27"/>
    </location>
</feature>
<accession>A0A429XCX2</accession>
<protein>
    <recommendedName>
        <fullName evidence="1">Sporulation sigma-E factor-processing peptidase</fullName>
        <ecNumber evidence="1">3.4.23.-</ecNumber>
    </recommendedName>
    <alternativeName>
        <fullName evidence="1">Membrane-associated aspartic protease</fullName>
    </alternativeName>
    <alternativeName>
        <fullName evidence="1">Stage II sporulation protein GA</fullName>
    </alternativeName>
</protein>
<dbReference type="GO" id="GO:0004190">
    <property type="term" value="F:aspartic-type endopeptidase activity"/>
    <property type="evidence" value="ECO:0007669"/>
    <property type="project" value="UniProtKB-KW"/>
</dbReference>
<organism evidence="4 5">
    <name type="scientific">Siminovitchia terrae</name>
    <name type="common">Bacillus terrae</name>
    <dbReference type="NCBI Taxonomy" id="1914933"/>
    <lineage>
        <taxon>Bacteria</taxon>
        <taxon>Bacillati</taxon>
        <taxon>Bacillota</taxon>
        <taxon>Bacilli</taxon>
        <taxon>Bacillales</taxon>
        <taxon>Bacillaceae</taxon>
        <taxon>Siminovitchia</taxon>
    </lineage>
</organism>
<reference evidence="4 5" key="1">
    <citation type="submission" date="2018-12" db="EMBL/GenBank/DDBJ databases">
        <authorList>
            <person name="Sun L."/>
            <person name="Chen Z."/>
        </authorList>
    </citation>
    <scope>NUCLEOTIDE SEQUENCE [LARGE SCALE GENOMIC DNA]</scope>
    <source>
        <strain evidence="4 5">LMG 29736</strain>
    </source>
</reference>
<dbReference type="GO" id="GO:0006508">
    <property type="term" value="P:proteolysis"/>
    <property type="evidence" value="ECO:0007669"/>
    <property type="project" value="UniProtKB-KW"/>
</dbReference>
<comment type="subcellular location">
    <subcellularLocation>
        <location evidence="1">Cell membrane</location>
    </subcellularLocation>
</comment>
<dbReference type="InterPro" id="IPR005081">
    <property type="entry name" value="SpoIIGA"/>
</dbReference>
<evidence type="ECO:0000313" key="5">
    <source>
        <dbReference type="Proteomes" id="UP000287296"/>
    </source>
</evidence>
<comment type="function">
    <text evidence="1">Probable aspartic protease that is responsible for the proteolytic cleavage of the RNA polymerase sigma E factor (SigE/spoIIGB) to yield the active peptide in the mother cell during sporulation. Responds to a signal from the forespore that is triggered by the extracellular signal protein SpoIIR.</text>
</comment>
<dbReference type="GO" id="GO:0005886">
    <property type="term" value="C:plasma membrane"/>
    <property type="evidence" value="ECO:0007669"/>
    <property type="project" value="UniProtKB-SubCell"/>
</dbReference>
<dbReference type="AlphaFoldDB" id="A0A429XCX2"/>
<dbReference type="GO" id="GO:0030436">
    <property type="term" value="P:asexual sporulation"/>
    <property type="evidence" value="ECO:0007669"/>
    <property type="project" value="InterPro"/>
</dbReference>
<feature type="transmembrane region" description="Helical" evidence="3">
    <location>
        <begin position="34"/>
        <end position="56"/>
    </location>
</feature>
<keyword evidence="1" id="KW-0749">Sporulation</keyword>
<keyword evidence="1" id="KW-0645">Protease</keyword>
<dbReference type="NCBIfam" id="TIGR02854">
    <property type="entry name" value="spore_II_GA"/>
    <property type="match status" value="1"/>
</dbReference>
<keyword evidence="1" id="KW-0064">Aspartyl protease</keyword>